<gene>
    <name evidence="3" type="ORF">B0H67DRAFT_642758</name>
</gene>
<evidence type="ECO:0000313" key="3">
    <source>
        <dbReference type="EMBL" id="KAK0719399.1"/>
    </source>
</evidence>
<evidence type="ECO:0000256" key="2">
    <source>
        <dbReference type="SAM" id="MobiDB-lite"/>
    </source>
</evidence>
<keyword evidence="4" id="KW-1185">Reference proteome</keyword>
<feature type="compositionally biased region" description="Basic and acidic residues" evidence="2">
    <location>
        <begin position="9"/>
        <end position="18"/>
    </location>
</feature>
<evidence type="ECO:0000313" key="4">
    <source>
        <dbReference type="Proteomes" id="UP001172102"/>
    </source>
</evidence>
<organism evidence="3 4">
    <name type="scientific">Lasiosphaeris hirsuta</name>
    <dbReference type="NCBI Taxonomy" id="260670"/>
    <lineage>
        <taxon>Eukaryota</taxon>
        <taxon>Fungi</taxon>
        <taxon>Dikarya</taxon>
        <taxon>Ascomycota</taxon>
        <taxon>Pezizomycotina</taxon>
        <taxon>Sordariomycetes</taxon>
        <taxon>Sordariomycetidae</taxon>
        <taxon>Sordariales</taxon>
        <taxon>Lasiosphaeriaceae</taxon>
        <taxon>Lasiosphaeris</taxon>
    </lineage>
</organism>
<proteinExistence type="predicted"/>
<accession>A0AA40AP24</accession>
<dbReference type="AlphaFoldDB" id="A0AA40AP24"/>
<dbReference type="Proteomes" id="UP001172102">
    <property type="component" value="Unassembled WGS sequence"/>
</dbReference>
<dbReference type="EMBL" id="JAUKUA010000003">
    <property type="protein sequence ID" value="KAK0719399.1"/>
    <property type="molecule type" value="Genomic_DNA"/>
</dbReference>
<evidence type="ECO:0000256" key="1">
    <source>
        <dbReference type="SAM" id="Coils"/>
    </source>
</evidence>
<feature type="coiled-coil region" evidence="1">
    <location>
        <begin position="32"/>
        <end position="81"/>
    </location>
</feature>
<protein>
    <submittedName>
        <fullName evidence="3">Uncharacterized protein</fullName>
    </submittedName>
</protein>
<comment type="caution">
    <text evidence="3">The sequence shown here is derived from an EMBL/GenBank/DDBJ whole genome shotgun (WGS) entry which is preliminary data.</text>
</comment>
<sequence>MSSNNGEAKWSHLEEQKRPTGLGLLETKRKRELDLEQRKKEHEFELEAKKQRDEHDLKIKKQQLELELRASKQRQKAIHEQRPRESWADCVIPIALTCSWALYLWFLSSICKKN</sequence>
<name>A0AA40AP24_9PEZI</name>
<feature type="region of interest" description="Disordered" evidence="2">
    <location>
        <begin position="1"/>
        <end position="25"/>
    </location>
</feature>
<reference evidence="3" key="1">
    <citation type="submission" date="2023-06" db="EMBL/GenBank/DDBJ databases">
        <title>Genome-scale phylogeny and comparative genomics of the fungal order Sordariales.</title>
        <authorList>
            <consortium name="Lawrence Berkeley National Laboratory"/>
            <person name="Hensen N."/>
            <person name="Bonometti L."/>
            <person name="Westerberg I."/>
            <person name="Brannstrom I.O."/>
            <person name="Guillou S."/>
            <person name="Cros-Aarteil S."/>
            <person name="Calhoun S."/>
            <person name="Haridas S."/>
            <person name="Kuo A."/>
            <person name="Mondo S."/>
            <person name="Pangilinan J."/>
            <person name="Riley R."/>
            <person name="Labutti K."/>
            <person name="Andreopoulos B."/>
            <person name="Lipzen A."/>
            <person name="Chen C."/>
            <person name="Yanf M."/>
            <person name="Daum C."/>
            <person name="Ng V."/>
            <person name="Clum A."/>
            <person name="Steindorff A."/>
            <person name="Ohm R."/>
            <person name="Martin F."/>
            <person name="Silar P."/>
            <person name="Natvig D."/>
            <person name="Lalanne C."/>
            <person name="Gautier V."/>
            <person name="Ament-Velasquez S.L."/>
            <person name="Kruys A."/>
            <person name="Hutchinson M.I."/>
            <person name="Powell A.J."/>
            <person name="Barry K."/>
            <person name="Miller A.N."/>
            <person name="Grigoriev I.V."/>
            <person name="Debuchy R."/>
            <person name="Gladieux P."/>
            <person name="Thoren M.H."/>
            <person name="Johannesson H."/>
        </authorList>
    </citation>
    <scope>NUCLEOTIDE SEQUENCE</scope>
    <source>
        <strain evidence="3">SMH4607-1</strain>
    </source>
</reference>
<keyword evidence="1" id="KW-0175">Coiled coil</keyword>